<name>A0ABP6Y6F8_9ACTN</name>
<organism evidence="1 2">
    <name type="scientific">Nonomuraea rosea</name>
    <dbReference type="NCBI Taxonomy" id="638574"/>
    <lineage>
        <taxon>Bacteria</taxon>
        <taxon>Bacillati</taxon>
        <taxon>Actinomycetota</taxon>
        <taxon>Actinomycetes</taxon>
        <taxon>Streptosporangiales</taxon>
        <taxon>Streptosporangiaceae</taxon>
        <taxon>Nonomuraea</taxon>
    </lineage>
</organism>
<keyword evidence="2" id="KW-1185">Reference proteome</keyword>
<gene>
    <name evidence="1" type="ORF">GCM10022419_069370</name>
</gene>
<comment type="caution">
    <text evidence="1">The sequence shown here is derived from an EMBL/GenBank/DDBJ whole genome shotgun (WGS) entry which is preliminary data.</text>
</comment>
<reference evidence="2" key="1">
    <citation type="journal article" date="2019" name="Int. J. Syst. Evol. Microbiol.">
        <title>The Global Catalogue of Microorganisms (GCM) 10K type strain sequencing project: providing services to taxonomists for standard genome sequencing and annotation.</title>
        <authorList>
            <consortium name="The Broad Institute Genomics Platform"/>
            <consortium name="The Broad Institute Genome Sequencing Center for Infectious Disease"/>
            <person name="Wu L."/>
            <person name="Ma J."/>
        </authorList>
    </citation>
    <scope>NUCLEOTIDE SEQUENCE [LARGE SCALE GENOMIC DNA]</scope>
    <source>
        <strain evidence="2">JCM 17326</strain>
    </source>
</reference>
<dbReference type="EMBL" id="BAABDQ010000017">
    <property type="protein sequence ID" value="GAA3578085.1"/>
    <property type="molecule type" value="Genomic_DNA"/>
</dbReference>
<accession>A0ABP6Y6F8</accession>
<sequence>MRTRRCTDRSWRRRSASTQAVREACLRTFVSDSCSTRCSVVITSGARVRSSSPCPISNATFGPSAENLSVSIRRSASVVPGLRAASSSVRNTVTMRRIEVSASDPAAAIASSAGATASGLVSATVRAAWAWTTMPVM</sequence>
<evidence type="ECO:0000313" key="2">
    <source>
        <dbReference type="Proteomes" id="UP001500630"/>
    </source>
</evidence>
<proteinExistence type="predicted"/>
<evidence type="ECO:0000313" key="1">
    <source>
        <dbReference type="EMBL" id="GAA3578085.1"/>
    </source>
</evidence>
<protein>
    <submittedName>
        <fullName evidence="1">Uncharacterized protein</fullName>
    </submittedName>
</protein>
<dbReference type="Proteomes" id="UP001500630">
    <property type="component" value="Unassembled WGS sequence"/>
</dbReference>